<reference evidence="9" key="5">
    <citation type="submission" date="2025-09" db="UniProtKB">
        <authorList>
            <consortium name="Ensembl"/>
        </authorList>
    </citation>
    <scope>IDENTIFICATION</scope>
</reference>
<keyword evidence="4" id="KW-0378">Hydrolase</keyword>
<feature type="binding site" evidence="8">
    <location>
        <position position="11"/>
    </location>
    <ligand>
        <name>Mg(2+)</name>
        <dbReference type="ChEBI" id="CHEBI:18420"/>
    </ligand>
</feature>
<comment type="cofactor">
    <cofactor evidence="1 8">
        <name>Mg(2+)</name>
        <dbReference type="ChEBI" id="CHEBI:18420"/>
    </cofactor>
</comment>
<dbReference type="SUPFAM" id="SSF56784">
    <property type="entry name" value="HAD-like"/>
    <property type="match status" value="1"/>
</dbReference>
<sequence length="242" mass="27323">MAKIKTLIVFDFDHTLVDSNSDLWVVQCAPGQRLPDWLKSSYETGRWTEYMGRVLAYLGEQSVHPEDIRTVMETIPFTDGMVELLTFISQNKNVIDCIIVSDSNTLFIDWILQSGGVKSAIDCVFTNPASINERNYIEVQCFHSHGCEHCPVNLCKQKVLSDFREMQASSSVHYQAICYVGDGANDLCPIKILKQGDIAMPRRGYSLEKLVSKTKTENNTLKARIVPWSSGMEILEELHALL</sequence>
<evidence type="ECO:0000313" key="9">
    <source>
        <dbReference type="Ensembl" id="ENSEEEP00000009799.2"/>
    </source>
</evidence>
<dbReference type="Proteomes" id="UP000314983">
    <property type="component" value="Chromosome 3"/>
</dbReference>
<evidence type="ECO:0000256" key="7">
    <source>
        <dbReference type="PIRSR" id="PIRSR031051-2"/>
    </source>
</evidence>
<evidence type="ECO:0000256" key="3">
    <source>
        <dbReference type="ARBA" id="ARBA00022723"/>
    </source>
</evidence>
<accession>A0A4W4EFN6</accession>
<dbReference type="PIRSF" id="PIRSF031051">
    <property type="entry name" value="PyrdxlP_Pase_PHOSPHO2"/>
    <property type="match status" value="1"/>
</dbReference>
<evidence type="ECO:0000256" key="6">
    <source>
        <dbReference type="PIRSR" id="PIRSR031051-1"/>
    </source>
</evidence>
<keyword evidence="3 8" id="KW-0479">Metal-binding</keyword>
<feature type="active site" description="Proton donor" evidence="6">
    <location>
        <position position="13"/>
    </location>
</feature>
<evidence type="ECO:0000256" key="5">
    <source>
        <dbReference type="ARBA" id="ARBA00022842"/>
    </source>
</evidence>
<dbReference type="GO" id="GO:0016791">
    <property type="term" value="F:phosphatase activity"/>
    <property type="evidence" value="ECO:0007669"/>
    <property type="project" value="InterPro"/>
</dbReference>
<proteinExistence type="inferred from homology"/>
<dbReference type="OMA" id="HNLADCF"/>
<dbReference type="AlphaFoldDB" id="A0A4W4EFN6"/>
<reference evidence="9" key="4">
    <citation type="submission" date="2025-08" db="UniProtKB">
        <authorList>
            <consortium name="Ensembl"/>
        </authorList>
    </citation>
    <scope>IDENTIFICATION</scope>
</reference>
<dbReference type="Gene3D" id="3.40.50.1000">
    <property type="entry name" value="HAD superfamily/HAD-like"/>
    <property type="match status" value="1"/>
</dbReference>
<feature type="binding site" evidence="7">
    <location>
        <position position="22"/>
    </location>
    <ligand>
        <name>substrate</name>
    </ligand>
</feature>
<feature type="binding site" evidence="7">
    <location>
        <position position="102"/>
    </location>
    <ligand>
        <name>substrate</name>
    </ligand>
</feature>
<evidence type="ECO:0000313" key="10">
    <source>
        <dbReference type="Proteomes" id="UP000314983"/>
    </source>
</evidence>
<evidence type="ECO:0000256" key="8">
    <source>
        <dbReference type="PIRSR" id="PIRSR031051-3"/>
    </source>
</evidence>
<dbReference type="NCBIfam" id="TIGR01489">
    <property type="entry name" value="DKMTPPase-SF"/>
    <property type="match status" value="1"/>
</dbReference>
<dbReference type="Pfam" id="PF06888">
    <property type="entry name" value="Put_Phosphatase"/>
    <property type="match status" value="1"/>
</dbReference>
<dbReference type="STRING" id="8005.ENSEEEP00000009799"/>
<evidence type="ECO:0000256" key="1">
    <source>
        <dbReference type="ARBA" id="ARBA00001946"/>
    </source>
</evidence>
<dbReference type="GeneTree" id="ENSGT00390000007741"/>
<gene>
    <name evidence="9" type="primary">PHOSPHO2</name>
</gene>
<dbReference type="PANTHER" id="PTHR20889">
    <property type="entry name" value="PHOSPHATASE, ORPHAN 1, 2"/>
    <property type="match status" value="1"/>
</dbReference>
<feature type="binding site" evidence="8">
    <location>
        <position position="182"/>
    </location>
    <ligand>
        <name>Mg(2+)</name>
        <dbReference type="ChEBI" id="CHEBI:18420"/>
    </ligand>
</feature>
<dbReference type="PANTHER" id="PTHR20889:SF1">
    <property type="entry name" value="PYRIDOXAL PHOSPHATE PHOSPHATASE PHOSPHO2"/>
    <property type="match status" value="1"/>
</dbReference>
<dbReference type="GO" id="GO:0046872">
    <property type="term" value="F:metal ion binding"/>
    <property type="evidence" value="ECO:0007669"/>
    <property type="project" value="UniProtKB-KW"/>
</dbReference>
<dbReference type="Ensembl" id="ENSEEET00000009918.2">
    <property type="protein sequence ID" value="ENSEEEP00000009799.2"/>
    <property type="gene ID" value="ENSEEEG00000004987.2"/>
</dbReference>
<protein>
    <recommendedName>
        <fullName evidence="11">Phosphatase, orphan 2</fullName>
    </recommendedName>
</protein>
<reference evidence="10" key="2">
    <citation type="journal article" date="2017" name="Sci. Adv.">
        <title>A tail of two voltages: Proteomic comparison of the three electric organs of the electric eel.</title>
        <authorList>
            <person name="Traeger L.L."/>
            <person name="Sabat G."/>
            <person name="Barrett-Wilt G.A."/>
            <person name="Wells G.B."/>
            <person name="Sussman M.R."/>
        </authorList>
    </citation>
    <scope>NUCLEOTIDE SEQUENCE [LARGE SCALE GENOMIC DNA]</scope>
</reference>
<dbReference type="InterPro" id="IPR036412">
    <property type="entry name" value="HAD-like_sf"/>
</dbReference>
<evidence type="ECO:0000256" key="4">
    <source>
        <dbReference type="ARBA" id="ARBA00022801"/>
    </source>
</evidence>
<feature type="active site" description="Nucleophile" evidence="6">
    <location>
        <position position="11"/>
    </location>
</feature>
<feature type="binding site" evidence="8">
    <location>
        <position position="13"/>
    </location>
    <ligand>
        <name>Mg(2+)</name>
        <dbReference type="ChEBI" id="CHEBI:18420"/>
    </ligand>
</feature>
<name>A0A4W4EFN6_ELEEL</name>
<reference evidence="10" key="1">
    <citation type="journal article" date="2014" name="Science">
        <title>Nonhuman genetics. Genomic basis for the convergent evolution of electric organs.</title>
        <authorList>
            <person name="Gallant J.R."/>
            <person name="Traeger L.L."/>
            <person name="Volkening J.D."/>
            <person name="Moffett H."/>
            <person name="Chen P.H."/>
            <person name="Novina C.D."/>
            <person name="Phillips G.N.Jr."/>
            <person name="Anand R."/>
            <person name="Wells G.B."/>
            <person name="Pinch M."/>
            <person name="Guth R."/>
            <person name="Unguez G.A."/>
            <person name="Albert J.S."/>
            <person name="Zakon H.H."/>
            <person name="Samanta M.P."/>
            <person name="Sussman M.R."/>
        </authorList>
    </citation>
    <scope>NUCLEOTIDE SEQUENCE [LARGE SCALE GENOMIC DNA]</scope>
</reference>
<dbReference type="InterPro" id="IPR023214">
    <property type="entry name" value="HAD_sf"/>
</dbReference>
<dbReference type="GeneID" id="113570300"/>
<dbReference type="NCBIfam" id="TIGR01488">
    <property type="entry name" value="HAD-SF-IB"/>
    <property type="match status" value="1"/>
</dbReference>
<dbReference type="InterPro" id="IPR016965">
    <property type="entry name" value="Pase_PHOSPHO-typ"/>
</dbReference>
<keyword evidence="5 8" id="KW-0460">Magnesium</keyword>
<dbReference type="RefSeq" id="XP_026854419.2">
    <property type="nucleotide sequence ID" value="XM_026998618.2"/>
</dbReference>
<organism evidence="9 10">
    <name type="scientific">Electrophorus electricus</name>
    <name type="common">Electric eel</name>
    <name type="synonym">Gymnotus electricus</name>
    <dbReference type="NCBI Taxonomy" id="8005"/>
    <lineage>
        <taxon>Eukaryota</taxon>
        <taxon>Metazoa</taxon>
        <taxon>Chordata</taxon>
        <taxon>Craniata</taxon>
        <taxon>Vertebrata</taxon>
        <taxon>Euteleostomi</taxon>
        <taxon>Actinopterygii</taxon>
        <taxon>Neopterygii</taxon>
        <taxon>Teleostei</taxon>
        <taxon>Ostariophysi</taxon>
        <taxon>Gymnotiformes</taxon>
        <taxon>Gymnotoidei</taxon>
        <taxon>Gymnotidae</taxon>
        <taxon>Electrophorus</taxon>
    </lineage>
</organism>
<reference evidence="9" key="3">
    <citation type="submission" date="2020-05" db="EMBL/GenBank/DDBJ databases">
        <title>Electrophorus electricus (electric eel) genome, fEleEle1, primary haplotype.</title>
        <authorList>
            <person name="Myers G."/>
            <person name="Meyer A."/>
            <person name="Fedrigo O."/>
            <person name="Formenti G."/>
            <person name="Rhie A."/>
            <person name="Tracey A."/>
            <person name="Sims Y."/>
            <person name="Jarvis E.D."/>
        </authorList>
    </citation>
    <scope>NUCLEOTIDE SEQUENCE [LARGE SCALE GENOMIC DNA]</scope>
</reference>
<evidence type="ECO:0000256" key="2">
    <source>
        <dbReference type="ARBA" id="ARBA00008541"/>
    </source>
</evidence>
<comment type="similarity">
    <text evidence="2">Belongs to the HAD-like hydrolase superfamily. PHOSPHO family.</text>
</comment>
<dbReference type="InterPro" id="IPR006384">
    <property type="entry name" value="HAD_hydro_PyrdxlP_Pase-like"/>
</dbReference>
<keyword evidence="10" id="KW-1185">Reference proteome</keyword>
<evidence type="ECO:0008006" key="11">
    <source>
        <dbReference type="Google" id="ProtNLM"/>
    </source>
</evidence>